<feature type="region of interest" description="Leucine repeat I (LRI)" evidence="3">
    <location>
        <begin position="298"/>
        <end position="358"/>
    </location>
</feature>
<feature type="compositionally biased region" description="Low complexity" evidence="4">
    <location>
        <begin position="208"/>
        <end position="224"/>
    </location>
</feature>
<keyword evidence="6" id="KW-1185">Reference proteome</keyword>
<feature type="short sequence motif" description="VHIID" evidence="3">
    <location>
        <begin position="408"/>
        <end position="412"/>
    </location>
</feature>
<protein>
    <submittedName>
        <fullName evidence="5">Uncharacterized protein</fullName>
    </submittedName>
</protein>
<feature type="region of interest" description="VHIID" evidence="3">
    <location>
        <begin position="377"/>
        <end position="442"/>
    </location>
</feature>
<evidence type="ECO:0000256" key="1">
    <source>
        <dbReference type="ARBA" id="ARBA00023015"/>
    </source>
</evidence>
<reference evidence="5 6" key="1">
    <citation type="journal article" date="2019" name="Sci. Rep.">
        <title>A high-quality genome of Eragrostis curvula grass provides insights into Poaceae evolution and supports new strategies to enhance forage quality.</title>
        <authorList>
            <person name="Carballo J."/>
            <person name="Santos B.A.C.M."/>
            <person name="Zappacosta D."/>
            <person name="Garbus I."/>
            <person name="Selva J.P."/>
            <person name="Gallo C.A."/>
            <person name="Diaz A."/>
            <person name="Albertini E."/>
            <person name="Caccamo M."/>
            <person name="Echenique V."/>
        </authorList>
    </citation>
    <scope>NUCLEOTIDE SEQUENCE [LARGE SCALE GENOMIC DNA]</scope>
    <source>
        <strain evidence="6">cv. Victoria</strain>
        <tissue evidence="5">Leaf</tissue>
    </source>
</reference>
<gene>
    <name evidence="5" type="ORF">EJB05_18216</name>
</gene>
<dbReference type="PROSITE" id="PS50985">
    <property type="entry name" value="GRAS"/>
    <property type="match status" value="1"/>
</dbReference>
<dbReference type="Gramene" id="TVU36286">
    <property type="protein sequence ID" value="TVU36286"/>
    <property type="gene ID" value="EJB05_18216"/>
</dbReference>
<feature type="region of interest" description="Leucine repeat II (LRII)" evidence="3">
    <location>
        <begin position="458"/>
        <end position="490"/>
    </location>
</feature>
<evidence type="ECO:0000256" key="4">
    <source>
        <dbReference type="SAM" id="MobiDB-lite"/>
    </source>
</evidence>
<comment type="similarity">
    <text evidence="3">Belongs to the GRAS family.</text>
</comment>
<evidence type="ECO:0000313" key="5">
    <source>
        <dbReference type="EMBL" id="TVU36286.1"/>
    </source>
</evidence>
<dbReference type="Pfam" id="PF03514">
    <property type="entry name" value="GRAS"/>
    <property type="match status" value="1"/>
</dbReference>
<proteinExistence type="inferred from homology"/>
<organism evidence="5 6">
    <name type="scientific">Eragrostis curvula</name>
    <name type="common">weeping love grass</name>
    <dbReference type="NCBI Taxonomy" id="38414"/>
    <lineage>
        <taxon>Eukaryota</taxon>
        <taxon>Viridiplantae</taxon>
        <taxon>Streptophyta</taxon>
        <taxon>Embryophyta</taxon>
        <taxon>Tracheophyta</taxon>
        <taxon>Spermatophyta</taxon>
        <taxon>Magnoliopsida</taxon>
        <taxon>Liliopsida</taxon>
        <taxon>Poales</taxon>
        <taxon>Poaceae</taxon>
        <taxon>PACMAD clade</taxon>
        <taxon>Chloridoideae</taxon>
        <taxon>Eragrostideae</taxon>
        <taxon>Eragrostidinae</taxon>
        <taxon>Eragrostis</taxon>
    </lineage>
</organism>
<evidence type="ECO:0000256" key="3">
    <source>
        <dbReference type="PROSITE-ProRule" id="PRU01191"/>
    </source>
</evidence>
<dbReference type="Proteomes" id="UP000324897">
    <property type="component" value="Unassembled WGS sequence"/>
</dbReference>
<sequence length="704" mass="77860">MTSDLVATPYPQPTSPPIIPPLFFPPPAPESQLPISIRAPLLPCSPPVSHLAGLRFCSRGVTLISPLYVLLHLTRKLQTDLELGKFRNNSKFQRCLTKVMSFVRRADSATAYSDNLYIHKFAAPSSNFASRRFPSDTQLFRYGPEPYTAEYGHMGFAGAPSAAFQNSLCSQQASLTPYHITADGRSTAVADTQTNSCSDAAKDSPVLSNISQQNSQSVSDSQSSGIEVEFDEDEMRLKLQELEHALLDDGDDILFEISQAGSINDEWADPMKNEVIPSSPKESESSISCAVSNNGATRTPKQLLFDCAMALSEYNAEEAQAIITQLRQMVSIQGDPSQRIAAYLVEGLAARIVASGKGIYKALTCKDPPTLYQLSAMQILFEICPCYRLGFMAANYAILEACKGEERVHIIDFDINQGSQYITLIQFLKNNANKPRHLRITGVDDPETVQRPIGGLRVIGQRLEKLAEDCGVSFEFRAVGANIGDVTPAMLDCHPGEALVVNFAFQLHHLPDESVSIMNERDQLLRMVKGLQPKLVTLVEQDANTNTAPFLTRFREVYDYYSALFDSLDATLRRESPDRMNVERQCLAREIVNILACEGPDRVERYEVAGKWRARMTMAGFKPCPFSSNVITGIRSLLKSYCDRYKFEEDHGGLHFGWGEKTLIDNACFITISGAEYVSMSSLLPRNKSVGPLALASSKARSKH</sequence>
<evidence type="ECO:0000313" key="6">
    <source>
        <dbReference type="Proteomes" id="UP000324897"/>
    </source>
</evidence>
<accession>A0A5J9VLF5</accession>
<dbReference type="AlphaFoldDB" id="A0A5J9VLF5"/>
<dbReference type="EMBL" id="RWGY01000009">
    <property type="protein sequence ID" value="TVU36286.1"/>
    <property type="molecule type" value="Genomic_DNA"/>
</dbReference>
<dbReference type="InterPro" id="IPR005202">
    <property type="entry name" value="TF_GRAS"/>
</dbReference>
<feature type="region of interest" description="SAW" evidence="3">
    <location>
        <begin position="596"/>
        <end position="670"/>
    </location>
</feature>
<comment type="caution">
    <text evidence="3">Lacks conserved residue(s) required for the propagation of feature annotation.</text>
</comment>
<evidence type="ECO:0000256" key="2">
    <source>
        <dbReference type="ARBA" id="ARBA00023163"/>
    </source>
</evidence>
<feature type="non-terminal residue" evidence="5">
    <location>
        <position position="1"/>
    </location>
</feature>
<name>A0A5J9VLF5_9POAL</name>
<comment type="caution">
    <text evidence="5">The sequence shown here is derived from an EMBL/GenBank/DDBJ whole genome shotgun (WGS) entry which is preliminary data.</text>
</comment>
<dbReference type="PANTHER" id="PTHR31636">
    <property type="entry name" value="OSJNBA0084A10.13 PROTEIN-RELATED"/>
    <property type="match status" value="1"/>
</dbReference>
<keyword evidence="1" id="KW-0805">Transcription regulation</keyword>
<keyword evidence="2" id="KW-0804">Transcription</keyword>
<feature type="region of interest" description="Disordered" evidence="4">
    <location>
        <begin position="191"/>
        <end position="226"/>
    </location>
</feature>
<dbReference type="OrthoDB" id="615187at2759"/>